<name>A0ABS3YQE9_9BACT</name>
<protein>
    <recommendedName>
        <fullName evidence="3">Lipoprotein</fullName>
    </recommendedName>
</protein>
<comment type="caution">
    <text evidence="1">The sequence shown here is derived from an EMBL/GenBank/DDBJ whole genome shotgun (WGS) entry which is preliminary data.</text>
</comment>
<accession>A0ABS3YQE9</accession>
<organism evidence="1 2">
    <name type="scientific">Niastella soli</name>
    <dbReference type="NCBI Taxonomy" id="2821487"/>
    <lineage>
        <taxon>Bacteria</taxon>
        <taxon>Pseudomonadati</taxon>
        <taxon>Bacteroidota</taxon>
        <taxon>Chitinophagia</taxon>
        <taxon>Chitinophagales</taxon>
        <taxon>Chitinophagaceae</taxon>
        <taxon>Niastella</taxon>
    </lineage>
</organism>
<gene>
    <name evidence="1" type="ORF">J7I42_07550</name>
</gene>
<dbReference type="RefSeq" id="WP_209138173.1">
    <property type="nucleotide sequence ID" value="NZ_JAGHKO010000001.1"/>
</dbReference>
<sequence length="170" mass="18854">MATNMKSNLTYPFVLFFLLGALLISSCGGGTTIGKDEVCIKNPKDTSDLGKRKHFIPVMSIDIYKKDFHGQRDSIVKKNPDIFIPDYEIFNRTSIVKYLEDSTVVGFKFYYGVKPGGEKRKALRLMIVGVDKNGKDVYIKDNNGALGAQATNDEGGLEYGQCNPPCDIEP</sequence>
<reference evidence="1 2" key="1">
    <citation type="submission" date="2021-03" db="EMBL/GenBank/DDBJ databases">
        <title>Assistant Professor.</title>
        <authorList>
            <person name="Huq M.A."/>
        </authorList>
    </citation>
    <scope>NUCLEOTIDE SEQUENCE [LARGE SCALE GENOMIC DNA]</scope>
    <source>
        <strain evidence="1 2">MAH-29</strain>
    </source>
</reference>
<dbReference type="Proteomes" id="UP000677244">
    <property type="component" value="Unassembled WGS sequence"/>
</dbReference>
<dbReference type="PROSITE" id="PS51257">
    <property type="entry name" value="PROKAR_LIPOPROTEIN"/>
    <property type="match status" value="1"/>
</dbReference>
<dbReference type="EMBL" id="JAGHKO010000001">
    <property type="protein sequence ID" value="MBO9200117.1"/>
    <property type="molecule type" value="Genomic_DNA"/>
</dbReference>
<proteinExistence type="predicted"/>
<evidence type="ECO:0008006" key="3">
    <source>
        <dbReference type="Google" id="ProtNLM"/>
    </source>
</evidence>
<keyword evidence="2" id="KW-1185">Reference proteome</keyword>
<evidence type="ECO:0000313" key="1">
    <source>
        <dbReference type="EMBL" id="MBO9200117.1"/>
    </source>
</evidence>
<evidence type="ECO:0000313" key="2">
    <source>
        <dbReference type="Proteomes" id="UP000677244"/>
    </source>
</evidence>